<gene>
    <name evidence="3" type="primary">LOC116291784</name>
</gene>
<organism evidence="2 3">
    <name type="scientific">Actinia tenebrosa</name>
    <name type="common">Australian red waratah sea anemone</name>
    <dbReference type="NCBI Taxonomy" id="6105"/>
    <lineage>
        <taxon>Eukaryota</taxon>
        <taxon>Metazoa</taxon>
        <taxon>Cnidaria</taxon>
        <taxon>Anthozoa</taxon>
        <taxon>Hexacorallia</taxon>
        <taxon>Actiniaria</taxon>
        <taxon>Actiniidae</taxon>
        <taxon>Actinia</taxon>
    </lineage>
</organism>
<dbReference type="InterPro" id="IPR056877">
    <property type="entry name" value="Med14_C"/>
</dbReference>
<reference evidence="3" key="1">
    <citation type="submission" date="2025-08" db="UniProtKB">
        <authorList>
            <consortium name="RefSeq"/>
        </authorList>
    </citation>
    <scope>IDENTIFICATION</scope>
    <source>
        <tissue evidence="3">Tentacle</tissue>
    </source>
</reference>
<evidence type="ECO:0000259" key="1">
    <source>
        <dbReference type="Pfam" id="PF25069"/>
    </source>
</evidence>
<dbReference type="Proteomes" id="UP000515163">
    <property type="component" value="Unplaced"/>
</dbReference>
<accession>A0A6P8HJ17</accession>
<keyword evidence="2" id="KW-1185">Reference proteome</keyword>
<sequence length="105" mass="11142">MPATPGTPAVVFKAKLFIFIQLKKASSQGTSPLDDSVMIPLLFDPKTNTTQQVDVSRQASAPTSSAEAAVNALLKRWNESPASKTGDCTIFPAVLELAKNLVIPT</sequence>
<name>A0A6P8HJ17_ACTTE</name>
<protein>
    <submittedName>
        <fullName evidence="3">Mediator of RNA polymerase II transcription subunit 14-like</fullName>
    </submittedName>
</protein>
<feature type="domain" description="Mediator of RNA polymerase II transcription subunit 14 C-terminal" evidence="1">
    <location>
        <begin position="4"/>
        <end position="104"/>
    </location>
</feature>
<dbReference type="InParanoid" id="A0A6P8HJ17"/>
<dbReference type="AlphaFoldDB" id="A0A6P8HJ17"/>
<dbReference type="Pfam" id="PF25069">
    <property type="entry name" value="Med14_C"/>
    <property type="match status" value="1"/>
</dbReference>
<evidence type="ECO:0000313" key="2">
    <source>
        <dbReference type="Proteomes" id="UP000515163"/>
    </source>
</evidence>
<dbReference type="RefSeq" id="XP_031554853.1">
    <property type="nucleotide sequence ID" value="XM_031698993.1"/>
</dbReference>
<dbReference type="OrthoDB" id="5957888at2759"/>
<dbReference type="KEGG" id="aten:116291784"/>
<proteinExistence type="predicted"/>
<evidence type="ECO:0000313" key="3">
    <source>
        <dbReference type="RefSeq" id="XP_031554853.1"/>
    </source>
</evidence>
<dbReference type="GeneID" id="116291784"/>